<reference evidence="3" key="1">
    <citation type="submission" date="2016-12" db="EMBL/GenBank/DDBJ databases">
        <title>Discovery of methanogenic haloarchaea.</title>
        <authorList>
            <person name="Sorokin D.Y."/>
            <person name="Makarova K.S."/>
            <person name="Abbas B."/>
            <person name="Ferrer M."/>
            <person name="Golyshin P.N."/>
        </authorList>
    </citation>
    <scope>NUCLEOTIDE SEQUENCE [LARGE SCALE GENOMIC DNA]</scope>
    <source>
        <strain evidence="3">HMET1</strain>
    </source>
</reference>
<keyword evidence="1" id="KW-0175">Coiled coil</keyword>
<evidence type="ECO:0000313" key="3">
    <source>
        <dbReference type="EMBL" id="OKY78945.1"/>
    </source>
</evidence>
<feature type="transmembrane region" description="Helical" evidence="2">
    <location>
        <begin position="145"/>
        <end position="163"/>
    </location>
</feature>
<feature type="transmembrane region" description="Helical" evidence="2">
    <location>
        <begin position="76"/>
        <end position="93"/>
    </location>
</feature>
<dbReference type="Pfam" id="PF09622">
    <property type="entry name" value="DUF2391"/>
    <property type="match status" value="1"/>
</dbReference>
<dbReference type="EMBL" id="MSDW01000001">
    <property type="protein sequence ID" value="OKY78945.1"/>
    <property type="molecule type" value="Genomic_DNA"/>
</dbReference>
<organism evidence="3 4">
    <name type="scientific">Methanohalarchaeum thermophilum</name>
    <dbReference type="NCBI Taxonomy" id="1903181"/>
    <lineage>
        <taxon>Archaea</taxon>
        <taxon>Methanobacteriati</taxon>
        <taxon>Methanobacteriota</taxon>
        <taxon>Methanonatronarchaeia</taxon>
        <taxon>Methanonatronarchaeales</taxon>
        <taxon>Methanonatronarchaeaceae</taxon>
        <taxon>Candidatus Methanohalarchaeum</taxon>
    </lineage>
</organism>
<protein>
    <submittedName>
        <fullName evidence="3">Membrane protein</fullName>
    </submittedName>
</protein>
<keyword evidence="4" id="KW-1185">Reference proteome</keyword>
<keyword evidence="2" id="KW-0812">Transmembrane</keyword>
<comment type="caution">
    <text evidence="3">The sequence shown here is derived from an EMBL/GenBank/DDBJ whole genome shotgun (WGS) entry which is preliminary data.</text>
</comment>
<dbReference type="Proteomes" id="UP000185744">
    <property type="component" value="Unassembled WGS sequence"/>
</dbReference>
<proteinExistence type="predicted"/>
<accession>A0A1Q6DX53</accession>
<feature type="coiled-coil region" evidence="1">
    <location>
        <begin position="1"/>
        <end position="28"/>
    </location>
</feature>
<evidence type="ECO:0000256" key="1">
    <source>
        <dbReference type="SAM" id="Coils"/>
    </source>
</evidence>
<evidence type="ECO:0000313" key="4">
    <source>
        <dbReference type="Proteomes" id="UP000185744"/>
    </source>
</evidence>
<gene>
    <name evidence="3" type="ORF">BTN85_1450</name>
</gene>
<dbReference type="InterPro" id="IPR024464">
    <property type="entry name" value="DUF2391"/>
</dbReference>
<dbReference type="InParanoid" id="A0A1Q6DX53"/>
<keyword evidence="2" id="KW-1133">Transmembrane helix</keyword>
<evidence type="ECO:0000256" key="2">
    <source>
        <dbReference type="SAM" id="Phobius"/>
    </source>
</evidence>
<dbReference type="STRING" id="1903181.BTN85_1450"/>
<feature type="transmembrane region" description="Helical" evidence="2">
    <location>
        <begin position="114"/>
        <end position="139"/>
    </location>
</feature>
<name>A0A1Q6DX53_METT1</name>
<dbReference type="AlphaFoldDB" id="A0A1Q6DX53"/>
<keyword evidence="2" id="KW-0472">Membrane</keyword>
<sequence>MSRKEDRSEKVEEDLKELKNEITRFKKIRDRFHYKSRADRFGYDDLAQQIIGGLLLTSPFCVTEEVWNIAKAMNPIHSLITVLLTFTIGYMIIYEAKFQKMKENEGEPEFSLRLVSLLFVGYILPTLVLLFLGIIPNFINLTQNVINVIIITSLFSTLGAGTADNFA</sequence>